<protein>
    <recommendedName>
        <fullName evidence="4">Lipoprotein</fullName>
    </recommendedName>
</protein>
<dbReference type="Proteomes" id="UP000070326">
    <property type="component" value="Unassembled WGS sequence"/>
</dbReference>
<dbReference type="AlphaFoldDB" id="A0A135YWU1"/>
<gene>
    <name evidence="2" type="ORF">HMPREF3195_00472</name>
</gene>
<evidence type="ECO:0000313" key="3">
    <source>
        <dbReference type="Proteomes" id="UP000070326"/>
    </source>
</evidence>
<dbReference type="PROSITE" id="PS51257">
    <property type="entry name" value="PROKAR_LIPOPROTEIN"/>
    <property type="match status" value="1"/>
</dbReference>
<accession>A0A135YWU1</accession>
<evidence type="ECO:0008006" key="4">
    <source>
        <dbReference type="Google" id="ProtNLM"/>
    </source>
</evidence>
<organism evidence="2 3">
    <name type="scientific">Peptostreptococcus anaerobius</name>
    <dbReference type="NCBI Taxonomy" id="1261"/>
    <lineage>
        <taxon>Bacteria</taxon>
        <taxon>Bacillati</taxon>
        <taxon>Bacillota</taxon>
        <taxon>Clostridia</taxon>
        <taxon>Peptostreptococcales</taxon>
        <taxon>Peptostreptococcaceae</taxon>
        <taxon>Peptostreptococcus</taxon>
    </lineage>
</organism>
<dbReference type="STRING" id="1261.HMPREF3195_00472"/>
<dbReference type="RefSeq" id="WP_242863337.1">
    <property type="nucleotide sequence ID" value="NZ_KQ961792.1"/>
</dbReference>
<reference evidence="2 3" key="1">
    <citation type="submission" date="2016-02" db="EMBL/GenBank/DDBJ databases">
        <authorList>
            <person name="Wen L."/>
            <person name="He K."/>
            <person name="Yang H."/>
        </authorList>
    </citation>
    <scope>NUCLEOTIDE SEQUENCE [LARGE SCALE GENOMIC DNA]</scope>
    <source>
        <strain evidence="2 3">MJR8628A</strain>
    </source>
</reference>
<name>A0A135YWU1_9FIRM</name>
<dbReference type="SUPFAM" id="SSF75011">
    <property type="entry name" value="3-carboxy-cis,cis-mucoante lactonizing enzyme"/>
    <property type="match status" value="1"/>
</dbReference>
<comment type="caution">
    <text evidence="2">The sequence shown here is derived from an EMBL/GenBank/DDBJ whole genome shotgun (WGS) entry which is preliminary data.</text>
</comment>
<feature type="signal peptide" evidence="1">
    <location>
        <begin position="1"/>
        <end position="23"/>
    </location>
</feature>
<feature type="chain" id="PRO_5038676209" description="Lipoprotein" evidence="1">
    <location>
        <begin position="24"/>
        <end position="354"/>
    </location>
</feature>
<evidence type="ECO:0000256" key="1">
    <source>
        <dbReference type="SAM" id="SignalP"/>
    </source>
</evidence>
<keyword evidence="1" id="KW-0732">Signal</keyword>
<proteinExistence type="predicted"/>
<evidence type="ECO:0000313" key="2">
    <source>
        <dbReference type="EMBL" id="KXI13874.1"/>
    </source>
</evidence>
<dbReference type="PATRIC" id="fig|1261.5.peg.479"/>
<dbReference type="EMBL" id="LSQZ01000016">
    <property type="protein sequence ID" value="KXI13874.1"/>
    <property type="molecule type" value="Genomic_DNA"/>
</dbReference>
<sequence length="354" mass="40528">MSTKKSNLCYIIAIFCIFFLLTACTTGSNNTKIEEDIIVVENEPGGGSTHFNIFDKSLNLKNSKKASYSVMGTRIQSIATDEDNVYITTQYENSPIGEKMSDDLLVYSLDAFKESSIRLMSHMADSIVVDDTSIYTTFNWDEGVLICKQDKEDKNHIKRNLDPSHQGLIENMVDMGEKIGLVYTNMNERTTYLHVVSKDTLKTTETLKLESDKFSTYRYIMYRGGYIYLAGSTEDENYRGVLTIVDLANKRSKNIYTQKKEEFVSIHDKGDKLTLFACDSVRDENSGSSVYEFDKKTTHIAQKSRYDLPIERVVQTDDQYFTIGYGNICRINKNYKIDKQIKAKSTYTSQIFVR</sequence>